<accession>X0ZMS9</accession>
<organism evidence="1">
    <name type="scientific">marine sediment metagenome</name>
    <dbReference type="NCBI Taxonomy" id="412755"/>
    <lineage>
        <taxon>unclassified sequences</taxon>
        <taxon>metagenomes</taxon>
        <taxon>ecological metagenomes</taxon>
    </lineage>
</organism>
<evidence type="ECO:0000313" key="1">
    <source>
        <dbReference type="EMBL" id="GAG70719.1"/>
    </source>
</evidence>
<gene>
    <name evidence="1" type="ORF">S01H4_08594</name>
</gene>
<dbReference type="SUPFAM" id="SSF52540">
    <property type="entry name" value="P-loop containing nucleoside triphosphate hydrolases"/>
    <property type="match status" value="1"/>
</dbReference>
<protein>
    <recommendedName>
        <fullName evidence="2">AAA domain-containing protein</fullName>
    </recommendedName>
</protein>
<sequence>MERPELLRIFHRWNPWWEGISPRIPDFRRNAFVPLRKELGENKVTAIIGPRQTGKTTLMLQTITYMIKKG</sequence>
<dbReference type="EMBL" id="BART01002971">
    <property type="protein sequence ID" value="GAG70719.1"/>
    <property type="molecule type" value="Genomic_DNA"/>
</dbReference>
<comment type="caution">
    <text evidence="1">The sequence shown here is derived from an EMBL/GenBank/DDBJ whole genome shotgun (WGS) entry which is preliminary data.</text>
</comment>
<evidence type="ECO:0008006" key="2">
    <source>
        <dbReference type="Google" id="ProtNLM"/>
    </source>
</evidence>
<reference evidence="1" key="1">
    <citation type="journal article" date="2014" name="Front. Microbiol.">
        <title>High frequency of phylogenetically diverse reductive dehalogenase-homologous genes in deep subseafloor sedimentary metagenomes.</title>
        <authorList>
            <person name="Kawai M."/>
            <person name="Futagami T."/>
            <person name="Toyoda A."/>
            <person name="Takaki Y."/>
            <person name="Nishi S."/>
            <person name="Hori S."/>
            <person name="Arai W."/>
            <person name="Tsubouchi T."/>
            <person name="Morono Y."/>
            <person name="Uchiyama I."/>
            <person name="Ito T."/>
            <person name="Fujiyama A."/>
            <person name="Inagaki F."/>
            <person name="Takami H."/>
        </authorList>
    </citation>
    <scope>NUCLEOTIDE SEQUENCE</scope>
    <source>
        <strain evidence="1">Expedition CK06-06</strain>
    </source>
</reference>
<dbReference type="AlphaFoldDB" id="X0ZMS9"/>
<feature type="non-terminal residue" evidence="1">
    <location>
        <position position="70"/>
    </location>
</feature>
<dbReference type="InterPro" id="IPR027417">
    <property type="entry name" value="P-loop_NTPase"/>
</dbReference>
<proteinExistence type="predicted"/>
<name>X0ZMS9_9ZZZZ</name>